<dbReference type="EMBL" id="CP069188">
    <property type="protein sequence ID" value="QRV17258.1"/>
    <property type="molecule type" value="Genomic_DNA"/>
</dbReference>
<gene>
    <name evidence="2" type="ORF">JMJ58_04865</name>
</gene>
<organism evidence="2 3">
    <name type="scientific">Haloterrigena salifodinae</name>
    <dbReference type="NCBI Taxonomy" id="2675099"/>
    <lineage>
        <taxon>Archaea</taxon>
        <taxon>Methanobacteriati</taxon>
        <taxon>Methanobacteriota</taxon>
        <taxon>Stenosarchaea group</taxon>
        <taxon>Halobacteria</taxon>
        <taxon>Halobacteriales</taxon>
        <taxon>Natrialbaceae</taxon>
        <taxon>Haloterrigena</taxon>
    </lineage>
</organism>
<dbReference type="KEGG" id="hsal:JMJ58_04865"/>
<dbReference type="Proteomes" id="UP000637819">
    <property type="component" value="Chromosome"/>
</dbReference>
<protein>
    <submittedName>
        <fullName evidence="2">Uncharacterized protein</fullName>
    </submittedName>
</protein>
<dbReference type="OrthoDB" id="333419at2157"/>
<feature type="transmembrane region" description="Helical" evidence="1">
    <location>
        <begin position="81"/>
        <end position="99"/>
    </location>
</feature>
<reference evidence="2 3" key="1">
    <citation type="submission" date="2021-01" db="EMBL/GenBank/DDBJ databases">
        <title>Genome Sequence and Methylation Pattern of Haloterrigena salifodinae BOL5-1, An Extremely Halophilic Archaeon from a Bolivian Salt Mine.</title>
        <authorList>
            <person name="DasSarma P."/>
            <person name="Anton B.P."/>
            <person name="DasSarma S.L."/>
            <person name="von Ehrenheim H.A.L."/>
            <person name="Martinez F.L."/>
            <person name="Guzman D."/>
            <person name="Roberts R.J."/>
            <person name="DasSarma S."/>
        </authorList>
    </citation>
    <scope>NUCLEOTIDE SEQUENCE [LARGE SCALE GENOMIC DNA]</scope>
    <source>
        <strain evidence="2 3">BOL5-1</strain>
    </source>
</reference>
<evidence type="ECO:0000256" key="1">
    <source>
        <dbReference type="SAM" id="Phobius"/>
    </source>
</evidence>
<dbReference type="Pfam" id="PF20358">
    <property type="entry name" value="DUF6653"/>
    <property type="match status" value="1"/>
</dbReference>
<keyword evidence="1" id="KW-0812">Transmembrane</keyword>
<accession>A0A8T8E675</accession>
<evidence type="ECO:0000313" key="2">
    <source>
        <dbReference type="EMBL" id="QRV17258.1"/>
    </source>
</evidence>
<proteinExistence type="predicted"/>
<keyword evidence="1" id="KW-1133">Transmembrane helix</keyword>
<evidence type="ECO:0000313" key="3">
    <source>
        <dbReference type="Proteomes" id="UP000637819"/>
    </source>
</evidence>
<dbReference type="AlphaFoldDB" id="A0A8T8E675"/>
<dbReference type="InterPro" id="IPR046595">
    <property type="entry name" value="DUF6653"/>
</dbReference>
<keyword evidence="1" id="KW-0472">Membrane</keyword>
<name>A0A8T8E675_9EURY</name>
<sequence length="111" mass="12725">MYSRNWRFGAAAVAFTILNPLLFSPPKTDDAWMTRVVLAERWWTRERQEGVLELSYPNALNVLNVPTSGYAVVTAYRKQPIRAAVAGVAAMALKFWYVAELVRRYDARRSE</sequence>
<keyword evidence="3" id="KW-1185">Reference proteome</keyword>